<evidence type="ECO:0000259" key="8">
    <source>
        <dbReference type="PROSITE" id="PS50222"/>
    </source>
</evidence>
<evidence type="ECO:0000256" key="5">
    <source>
        <dbReference type="ARBA" id="ARBA00023136"/>
    </source>
</evidence>
<evidence type="ECO:0000313" key="10">
    <source>
        <dbReference type="Proteomes" id="UP001345827"/>
    </source>
</evidence>
<feature type="region of interest" description="Disordered" evidence="6">
    <location>
        <begin position="897"/>
        <end position="966"/>
    </location>
</feature>
<accession>A0AAV9QHY5</accession>
<dbReference type="GO" id="GO:0006874">
    <property type="term" value="P:intracellular calcium ion homeostasis"/>
    <property type="evidence" value="ECO:0007669"/>
    <property type="project" value="TreeGrafter"/>
</dbReference>
<dbReference type="GO" id="GO:0005262">
    <property type="term" value="F:calcium channel activity"/>
    <property type="evidence" value="ECO:0007669"/>
    <property type="project" value="TreeGrafter"/>
</dbReference>
<dbReference type="GO" id="GO:0016020">
    <property type="term" value="C:membrane"/>
    <property type="evidence" value="ECO:0007669"/>
    <property type="project" value="UniProtKB-SubCell"/>
</dbReference>
<feature type="compositionally biased region" description="Basic and acidic residues" evidence="6">
    <location>
        <begin position="51"/>
        <end position="65"/>
    </location>
</feature>
<dbReference type="EMBL" id="JAXLQG010000002">
    <property type="protein sequence ID" value="KAK5543676.1"/>
    <property type="molecule type" value="Genomic_DNA"/>
</dbReference>
<dbReference type="SUPFAM" id="SSF47473">
    <property type="entry name" value="EF-hand"/>
    <property type="match status" value="1"/>
</dbReference>
<gene>
    <name evidence="9" type="ORF">LTR25_001290</name>
</gene>
<keyword evidence="4 7" id="KW-1133">Transmembrane helix</keyword>
<protein>
    <recommendedName>
        <fullName evidence="8">EF-hand domain-containing protein</fullName>
    </recommendedName>
</protein>
<keyword evidence="5 7" id="KW-0472">Membrane</keyword>
<feature type="domain" description="EF-hand" evidence="8">
    <location>
        <begin position="431"/>
        <end position="466"/>
    </location>
</feature>
<dbReference type="PANTHER" id="PTHR31323">
    <property type="entry name" value="MECHANOSENSITIVE ION CHANNEL PROTEIN MSY2"/>
    <property type="match status" value="1"/>
</dbReference>
<evidence type="ECO:0000256" key="1">
    <source>
        <dbReference type="ARBA" id="ARBA00004370"/>
    </source>
</evidence>
<dbReference type="AlphaFoldDB" id="A0AAV9QHY5"/>
<dbReference type="InterPro" id="IPR018247">
    <property type="entry name" value="EF_Hand_1_Ca_BS"/>
</dbReference>
<organism evidence="9 10">
    <name type="scientific">Vermiconidia calcicola</name>
    <dbReference type="NCBI Taxonomy" id="1690605"/>
    <lineage>
        <taxon>Eukaryota</taxon>
        <taxon>Fungi</taxon>
        <taxon>Dikarya</taxon>
        <taxon>Ascomycota</taxon>
        <taxon>Pezizomycotina</taxon>
        <taxon>Dothideomycetes</taxon>
        <taxon>Dothideomycetidae</taxon>
        <taxon>Mycosphaerellales</taxon>
        <taxon>Extremaceae</taxon>
        <taxon>Vermiconidia</taxon>
    </lineage>
</organism>
<comment type="subcellular location">
    <subcellularLocation>
        <location evidence="1">Membrane</location>
    </subcellularLocation>
</comment>
<dbReference type="Pfam" id="PF00924">
    <property type="entry name" value="MS_channel_2nd"/>
    <property type="match status" value="1"/>
</dbReference>
<dbReference type="PROSITE" id="PS50222">
    <property type="entry name" value="EF_HAND_2"/>
    <property type="match status" value="1"/>
</dbReference>
<feature type="transmembrane region" description="Helical" evidence="7">
    <location>
        <begin position="249"/>
        <end position="271"/>
    </location>
</feature>
<dbReference type="InterPro" id="IPR023408">
    <property type="entry name" value="MscS_beta-dom_sf"/>
</dbReference>
<evidence type="ECO:0000313" key="9">
    <source>
        <dbReference type="EMBL" id="KAK5543676.1"/>
    </source>
</evidence>
<sequence>MSQKVQYKRFSRDGFQPLTHKTSREMTNPHDVTIDIPMTRVATSNSATGARRPDLSPSHAERDADLPEEMDEKTGYQHQQRFHGGPGGIRRRYKEQGLENKTKDDGTLNAVGRLYKKIYNASVITRYFVYVAPLALAIAIPIIIGASVAPGARIGGVKIVWFFTWIEVLWVSLWVSKLVARFLPYLFQFFSGVVSSGTRKYALVLAALEIPVSLVGWAVASLTTFVPLMTLNPDQRARGETSLKPWESIIKNILFATLFSTLVFLGEKFLIQVLSISYHRKQFDDRIKESKRHVYLLTLLYQASRKMFPMYSREFLEEDYLISDILDLADASKRSSLLFKGHKRSGSATPMRLIQNVARVGDKVTSAFGNVAQEITGKKVFQPTAAHSVVVQALERKHSAEALAKRIWMSFVLEGKDALSIDDLVDVLGSEQEAEAHEAFEVLDVDSNGDISLEEMILRVTEFGRERQSIASSMHDVDQAINVLDNLLCTVVFVAVIFIFVAWLNKNFTTTLATAGTALLSMSFVFSVTAQEVLGSCIFLFVKHPFDVGDRVDVGDNQYVVERMSLLYTVFRRVKDQKRTQVPNIVLNSNWIDNVSRSKAMREQISIFVAFDTTFEDIDLLKKEMTNFVRDKDNARDFQPDIDVEVLDIADQSKMELRLEIRHKSNWANESIRAARRSKFMCALTLALRKIPLYGPGGGGPAAGDKANPTYSVAITDDIAKKNRDDFDENQDKGRLVPLKPHNRVQNGLEKTDSRKTDYLGMSTGVEAKEAAAMDHLIQRDIAVDPAEPLDQHRELILNKQRSEDVEEVKNLLKRESTTGRRRAARHSGLSREESTDIARLGTRTIPRIAEPSPQVPVDASQAERVSYFEDGNQAMTQPPASQQGWTNVAPLNYTQTTSARPMSPQSYQPNAPMVSPAASSASPSRYVPGNAFSEQLHSPPQLQRVPVPGMPQMKRNLTHQQSAPQ</sequence>
<feature type="transmembrane region" description="Helical" evidence="7">
    <location>
        <begin position="159"/>
        <end position="180"/>
    </location>
</feature>
<reference evidence="9 10" key="1">
    <citation type="submission" date="2023-06" db="EMBL/GenBank/DDBJ databases">
        <title>Black Yeasts Isolated from many extreme environments.</title>
        <authorList>
            <person name="Coleine C."/>
            <person name="Stajich J.E."/>
            <person name="Selbmann L."/>
        </authorList>
    </citation>
    <scope>NUCLEOTIDE SEQUENCE [LARGE SCALE GENOMIC DNA]</scope>
    <source>
        <strain evidence="9 10">CCFEE 5887</strain>
    </source>
</reference>
<comment type="caution">
    <text evidence="9">The sequence shown here is derived from an EMBL/GenBank/DDBJ whole genome shotgun (WGS) entry which is preliminary data.</text>
</comment>
<evidence type="ECO:0000256" key="6">
    <source>
        <dbReference type="SAM" id="MobiDB-lite"/>
    </source>
</evidence>
<dbReference type="InterPro" id="IPR010920">
    <property type="entry name" value="LSM_dom_sf"/>
</dbReference>
<dbReference type="Gene3D" id="1.10.238.10">
    <property type="entry name" value="EF-hand"/>
    <property type="match status" value="1"/>
</dbReference>
<evidence type="ECO:0000256" key="4">
    <source>
        <dbReference type="ARBA" id="ARBA00022989"/>
    </source>
</evidence>
<feature type="compositionally biased region" description="Polar residues" evidence="6">
    <location>
        <begin position="897"/>
        <end position="909"/>
    </location>
</feature>
<feature type="transmembrane region" description="Helical" evidence="7">
    <location>
        <begin position="201"/>
        <end position="229"/>
    </location>
</feature>
<keyword evidence="10" id="KW-1185">Reference proteome</keyword>
<dbReference type="GO" id="GO:0005509">
    <property type="term" value="F:calcium ion binding"/>
    <property type="evidence" value="ECO:0007669"/>
    <property type="project" value="InterPro"/>
</dbReference>
<dbReference type="PANTHER" id="PTHR31323:SF14">
    <property type="entry name" value="MECHANOSENSITIVE ION CHANNEL PROTEIN MSY2"/>
    <property type="match status" value="1"/>
</dbReference>
<feature type="compositionally biased region" description="Polar residues" evidence="6">
    <location>
        <begin position="933"/>
        <end position="942"/>
    </location>
</feature>
<dbReference type="Pfam" id="PF25886">
    <property type="entry name" value="Msy1"/>
    <property type="match status" value="1"/>
</dbReference>
<feature type="region of interest" description="Disordered" evidence="6">
    <location>
        <begin position="815"/>
        <end position="840"/>
    </location>
</feature>
<dbReference type="SUPFAM" id="SSF50182">
    <property type="entry name" value="Sm-like ribonucleoproteins"/>
    <property type="match status" value="1"/>
</dbReference>
<dbReference type="InterPro" id="IPR058650">
    <property type="entry name" value="Msy1/2-like"/>
</dbReference>
<evidence type="ECO:0000256" key="7">
    <source>
        <dbReference type="SAM" id="Phobius"/>
    </source>
</evidence>
<dbReference type="InterPro" id="IPR006685">
    <property type="entry name" value="MscS_channel_2nd"/>
</dbReference>
<dbReference type="InterPro" id="IPR011992">
    <property type="entry name" value="EF-hand-dom_pair"/>
</dbReference>
<evidence type="ECO:0000256" key="2">
    <source>
        <dbReference type="ARBA" id="ARBA00022692"/>
    </source>
</evidence>
<dbReference type="PROSITE" id="PS00018">
    <property type="entry name" value="EF_HAND_1"/>
    <property type="match status" value="1"/>
</dbReference>
<feature type="transmembrane region" description="Helical" evidence="7">
    <location>
        <begin position="483"/>
        <end position="504"/>
    </location>
</feature>
<keyword evidence="2 7" id="KW-0812">Transmembrane</keyword>
<dbReference type="InterPro" id="IPR002048">
    <property type="entry name" value="EF_hand_dom"/>
</dbReference>
<feature type="region of interest" description="Disordered" evidence="6">
    <location>
        <begin position="1"/>
        <end position="91"/>
    </location>
</feature>
<proteinExistence type="predicted"/>
<evidence type="ECO:0000256" key="3">
    <source>
        <dbReference type="ARBA" id="ARBA00022837"/>
    </source>
</evidence>
<dbReference type="Proteomes" id="UP001345827">
    <property type="component" value="Unassembled WGS sequence"/>
</dbReference>
<feature type="transmembrane region" description="Helical" evidence="7">
    <location>
        <begin position="127"/>
        <end position="147"/>
    </location>
</feature>
<feature type="compositionally biased region" description="Low complexity" evidence="6">
    <location>
        <begin position="910"/>
        <end position="925"/>
    </location>
</feature>
<dbReference type="Gene3D" id="2.30.30.60">
    <property type="match status" value="1"/>
</dbReference>
<name>A0AAV9QHY5_9PEZI</name>
<keyword evidence="3" id="KW-0106">Calcium</keyword>